<evidence type="ECO:0000313" key="3">
    <source>
        <dbReference type="EMBL" id="AGT32772.1"/>
    </source>
</evidence>
<dbReference type="InterPro" id="IPR016785">
    <property type="entry name" value="ComGD"/>
</dbReference>
<proteinExistence type="predicted"/>
<dbReference type="Pfam" id="PF07963">
    <property type="entry name" value="N_methyl"/>
    <property type="match status" value="1"/>
</dbReference>
<dbReference type="InterPro" id="IPR045584">
    <property type="entry name" value="Pilin-like"/>
</dbReference>
<organism evidence="3 4">
    <name type="scientific">Geobacillus genomosp. 3</name>
    <dbReference type="NCBI Taxonomy" id="1921421"/>
    <lineage>
        <taxon>Bacteria</taxon>
        <taxon>Bacillati</taxon>
        <taxon>Bacillota</taxon>
        <taxon>Bacilli</taxon>
        <taxon>Bacillales</taxon>
        <taxon>Anoxybacillaceae</taxon>
        <taxon>Geobacillus</taxon>
    </lineage>
</organism>
<keyword evidence="4" id="KW-1185">Reference proteome</keyword>
<evidence type="ECO:0000313" key="4">
    <source>
        <dbReference type="Proteomes" id="UP000015500"/>
    </source>
</evidence>
<dbReference type="STRING" id="1921421.M493_12625"/>
<dbReference type="GO" id="GO:0009986">
    <property type="term" value="C:cell surface"/>
    <property type="evidence" value="ECO:0007669"/>
    <property type="project" value="UniProtKB-SubCell"/>
</dbReference>
<accession>S5Z7I2</accession>
<dbReference type="NCBIfam" id="NF040982">
    <property type="entry name" value="ComGD"/>
    <property type="match status" value="1"/>
</dbReference>
<dbReference type="Proteomes" id="UP000015500">
    <property type="component" value="Chromosome"/>
</dbReference>
<dbReference type="SUPFAM" id="SSF54523">
    <property type="entry name" value="Pili subunits"/>
    <property type="match status" value="1"/>
</dbReference>
<dbReference type="HOGENOM" id="CLU_125331_0_1_9"/>
<protein>
    <submittedName>
        <fullName evidence="3">Competence protein ComG</fullName>
    </submittedName>
</protein>
<dbReference type="PIRSF" id="PIRSF021292">
    <property type="entry name" value="Competence_ComGD"/>
    <property type="match status" value="1"/>
</dbReference>
<reference evidence="3 4" key="1">
    <citation type="journal article" date="2014" name="Genome Announc.">
        <title>Complete Genome Sequence of the Thermophilic Polychlorinated Biphenyl Degrader Geobacillus sp. Strain JF8 (NBRC 109937).</title>
        <authorList>
            <person name="Shintani M."/>
            <person name="Ohtsubo Y."/>
            <person name="Fukuda K."/>
            <person name="Hosoyama A."/>
            <person name="Ohji S."/>
            <person name="Yamazoe A."/>
            <person name="Fujita N."/>
            <person name="Nagata Y."/>
            <person name="Tsuda M."/>
            <person name="Hatta T."/>
            <person name="Kimbara K."/>
        </authorList>
    </citation>
    <scope>NUCLEOTIDE SEQUENCE [LARGE SCALE GENOMIC DNA]</scope>
    <source>
        <strain evidence="3 4">JF8</strain>
    </source>
</reference>
<dbReference type="RefSeq" id="WP_020960566.1">
    <property type="nucleotide sequence ID" value="NC_022080.4"/>
</dbReference>
<dbReference type="KEGG" id="gjf:M493_12625"/>
<comment type="subcellular location">
    <subcellularLocation>
        <location evidence="1">Cell surface</location>
    </subcellularLocation>
</comment>
<dbReference type="NCBIfam" id="TIGR02532">
    <property type="entry name" value="IV_pilin_GFxxxE"/>
    <property type="match status" value="1"/>
</dbReference>
<dbReference type="AlphaFoldDB" id="S5Z7I2"/>
<evidence type="ECO:0000256" key="2">
    <source>
        <dbReference type="ARBA" id="ARBA00023287"/>
    </source>
</evidence>
<name>S5Z7I2_GEOG3</name>
<dbReference type="OrthoDB" id="1653576at2"/>
<keyword evidence="2" id="KW-0178">Competence</keyword>
<gene>
    <name evidence="3" type="ORF">M493_12625</name>
</gene>
<dbReference type="EMBL" id="CP006254">
    <property type="protein sequence ID" value="AGT32772.1"/>
    <property type="molecule type" value="Genomic_DNA"/>
</dbReference>
<dbReference type="GO" id="GO:0030420">
    <property type="term" value="P:establishment of competence for transformation"/>
    <property type="evidence" value="ECO:0007669"/>
    <property type="project" value="UniProtKB-KW"/>
</dbReference>
<evidence type="ECO:0000256" key="1">
    <source>
        <dbReference type="ARBA" id="ARBA00004241"/>
    </source>
</evidence>
<sequence>MARNGGFTLLEMLVVLSAALLLAALVAPTLSGIMHQREETYMLALLRADLYGAQQHAVARRVKVSVFFTEGSGEYRAVDTDSGQRIIVRTLPAPWQFQLGTLRNPLIFTDNGNIEQGGTVWVKSRKGNYKVTFLLGKGRFYVQKM</sequence>
<dbReference type="PROSITE" id="PS00409">
    <property type="entry name" value="PROKAR_NTER_METHYL"/>
    <property type="match status" value="1"/>
</dbReference>
<dbReference type="PATRIC" id="fig|1345697.3.peg.2458"/>
<dbReference type="InterPro" id="IPR012902">
    <property type="entry name" value="N_methyl_site"/>
</dbReference>